<reference evidence="1 2" key="1">
    <citation type="journal article" date="2018" name="Sci. Rep.">
        <title>Genomic signatures of local adaptation to the degree of environmental predictability in rotifers.</title>
        <authorList>
            <person name="Franch-Gras L."/>
            <person name="Hahn C."/>
            <person name="Garcia-Roger E.M."/>
            <person name="Carmona M.J."/>
            <person name="Serra M."/>
            <person name="Gomez A."/>
        </authorList>
    </citation>
    <scope>NUCLEOTIDE SEQUENCE [LARGE SCALE GENOMIC DNA]</scope>
    <source>
        <strain evidence="1">HYR1</strain>
    </source>
</reference>
<dbReference type="Proteomes" id="UP000276133">
    <property type="component" value="Unassembled WGS sequence"/>
</dbReference>
<protein>
    <submittedName>
        <fullName evidence="1">Uncharacterized protein</fullName>
    </submittedName>
</protein>
<dbReference type="AlphaFoldDB" id="A0A3M7SDP4"/>
<proteinExistence type="predicted"/>
<sequence>MYSTNWQSGLKNRPSYMVLATKINELLFINQRNTFLYVLADEPCCAFDAIETLIPPDFLICKPVRTSITAYKTHEIKPKIAATQKAPLFTRAPYFPAVTASTMETINMAKSIIASRTANLNEIAGILIKFKILRTKMMIERTKPMMANARKASRLERYPVLPAAAADIQAASRTTIRAIRKKPDLGDRYSLFNSGISKYFSFRAIRFYF</sequence>
<dbReference type="EMBL" id="REGN01001578">
    <property type="protein sequence ID" value="RNA33785.1"/>
    <property type="molecule type" value="Genomic_DNA"/>
</dbReference>
<keyword evidence="2" id="KW-1185">Reference proteome</keyword>
<comment type="caution">
    <text evidence="1">The sequence shown here is derived from an EMBL/GenBank/DDBJ whole genome shotgun (WGS) entry which is preliminary data.</text>
</comment>
<evidence type="ECO:0000313" key="1">
    <source>
        <dbReference type="EMBL" id="RNA33785.1"/>
    </source>
</evidence>
<evidence type="ECO:0000313" key="2">
    <source>
        <dbReference type="Proteomes" id="UP000276133"/>
    </source>
</evidence>
<gene>
    <name evidence="1" type="ORF">BpHYR1_046981</name>
</gene>
<name>A0A3M7SDP4_BRAPC</name>
<accession>A0A3M7SDP4</accession>
<organism evidence="1 2">
    <name type="scientific">Brachionus plicatilis</name>
    <name type="common">Marine rotifer</name>
    <name type="synonym">Brachionus muelleri</name>
    <dbReference type="NCBI Taxonomy" id="10195"/>
    <lineage>
        <taxon>Eukaryota</taxon>
        <taxon>Metazoa</taxon>
        <taxon>Spiralia</taxon>
        <taxon>Gnathifera</taxon>
        <taxon>Rotifera</taxon>
        <taxon>Eurotatoria</taxon>
        <taxon>Monogononta</taxon>
        <taxon>Pseudotrocha</taxon>
        <taxon>Ploima</taxon>
        <taxon>Brachionidae</taxon>
        <taxon>Brachionus</taxon>
    </lineage>
</organism>